<organism evidence="2 3">
    <name type="scientific">Eragrostis curvula</name>
    <name type="common">weeping love grass</name>
    <dbReference type="NCBI Taxonomy" id="38414"/>
    <lineage>
        <taxon>Eukaryota</taxon>
        <taxon>Viridiplantae</taxon>
        <taxon>Streptophyta</taxon>
        <taxon>Embryophyta</taxon>
        <taxon>Tracheophyta</taxon>
        <taxon>Spermatophyta</taxon>
        <taxon>Magnoliopsida</taxon>
        <taxon>Liliopsida</taxon>
        <taxon>Poales</taxon>
        <taxon>Poaceae</taxon>
        <taxon>PACMAD clade</taxon>
        <taxon>Chloridoideae</taxon>
        <taxon>Eragrostideae</taxon>
        <taxon>Eragrostidinae</taxon>
        <taxon>Eragrostis</taxon>
    </lineage>
</organism>
<name>A0A5J9U7R7_9POAL</name>
<protein>
    <recommendedName>
        <fullName evidence="1">DUF1618 domain-containing protein</fullName>
    </recommendedName>
</protein>
<dbReference type="Gramene" id="TVU19742">
    <property type="protein sequence ID" value="TVU19742"/>
    <property type="gene ID" value="EJB05_35913"/>
</dbReference>
<evidence type="ECO:0000259" key="1">
    <source>
        <dbReference type="Pfam" id="PF07762"/>
    </source>
</evidence>
<dbReference type="PANTHER" id="PTHR33086:SF98">
    <property type="entry name" value="OS05G0468200 PROTEIN"/>
    <property type="match status" value="1"/>
</dbReference>
<accession>A0A5J9U7R7</accession>
<sequence>MPLRRLLGPSAAVSGRLRRGLSTAASRPPWAMIYHAILDKSPGQRASFRLAEPPAASHLFVPDHLVDPGPRPDPDGEIMPLLGGVVKGTSGDGLLLLHFEDGRATAPIVGRHGNGWARRVIGFDMDPDTTRFVCNPVSGQLFRLPDIDGTRKTSSLKCFGLLTRSDRPDGPPDRYAVAQLVEDEEGMEGSFLMRRFLSQTGEWEKLVGLPSPLPLAGRRHENHGHHVLAFAGRLWWVDVTWGAITVDPFRDRPELRFVDLPSGSVTEPEPVESLPVLGRYRRMGVSEGRLRYAEVSQKEPFVLSSFALDDDGCCWTLEHRVALSRILTDRCYPWQDEEDTPRIGVIDPLNASIMYLSIGNHVLSVDMDRGKVLRSSILGESAGPLTYTTGFLTPCVLPPWLGSSWIPSSGTSSNNGKIKSKTLSDTLVRVDKDKKD</sequence>
<dbReference type="OrthoDB" id="685688at2759"/>
<dbReference type="InterPro" id="IPR011676">
    <property type="entry name" value="DUF1618"/>
</dbReference>
<dbReference type="Proteomes" id="UP000324897">
    <property type="component" value="Chromosome 7"/>
</dbReference>
<gene>
    <name evidence="2" type="ORF">EJB05_35913</name>
</gene>
<dbReference type="EMBL" id="RWGY01000029">
    <property type="protein sequence ID" value="TVU19742.1"/>
    <property type="molecule type" value="Genomic_DNA"/>
</dbReference>
<reference evidence="2 3" key="1">
    <citation type="journal article" date="2019" name="Sci. Rep.">
        <title>A high-quality genome of Eragrostis curvula grass provides insights into Poaceae evolution and supports new strategies to enhance forage quality.</title>
        <authorList>
            <person name="Carballo J."/>
            <person name="Santos B.A.C.M."/>
            <person name="Zappacosta D."/>
            <person name="Garbus I."/>
            <person name="Selva J.P."/>
            <person name="Gallo C.A."/>
            <person name="Diaz A."/>
            <person name="Albertini E."/>
            <person name="Caccamo M."/>
            <person name="Echenique V."/>
        </authorList>
    </citation>
    <scope>NUCLEOTIDE SEQUENCE [LARGE SCALE GENOMIC DNA]</scope>
    <source>
        <strain evidence="3">cv. Victoria</strain>
        <tissue evidence="2">Leaf</tissue>
    </source>
</reference>
<evidence type="ECO:0000313" key="3">
    <source>
        <dbReference type="Proteomes" id="UP000324897"/>
    </source>
</evidence>
<feature type="domain" description="DUF1618" evidence="1">
    <location>
        <begin position="236"/>
        <end position="333"/>
    </location>
</feature>
<dbReference type="AlphaFoldDB" id="A0A5J9U7R7"/>
<proteinExistence type="predicted"/>
<dbReference type="Pfam" id="PF07762">
    <property type="entry name" value="DUF1618"/>
    <property type="match status" value="1"/>
</dbReference>
<comment type="caution">
    <text evidence="2">The sequence shown here is derived from an EMBL/GenBank/DDBJ whole genome shotgun (WGS) entry which is preliminary data.</text>
</comment>
<keyword evidence="3" id="KW-1185">Reference proteome</keyword>
<feature type="non-terminal residue" evidence="2">
    <location>
        <position position="1"/>
    </location>
</feature>
<evidence type="ECO:0000313" key="2">
    <source>
        <dbReference type="EMBL" id="TVU19742.1"/>
    </source>
</evidence>
<dbReference type="PANTHER" id="PTHR33086">
    <property type="entry name" value="OS05G0468200 PROTEIN-RELATED"/>
    <property type="match status" value="1"/>
</dbReference>